<reference evidence="4 5" key="1">
    <citation type="submission" date="2020-08" db="EMBL/GenBank/DDBJ databases">
        <title>Genomic Encyclopedia of Type Strains, Phase IV (KMG-IV): sequencing the most valuable type-strain genomes for metagenomic binning, comparative biology and taxonomic classification.</title>
        <authorList>
            <person name="Goeker M."/>
        </authorList>
    </citation>
    <scope>NUCLEOTIDE SEQUENCE [LARGE SCALE GENOMIC DNA]</scope>
    <source>
        <strain evidence="4 5">DSM 19371</strain>
    </source>
</reference>
<dbReference type="GO" id="GO:0016491">
    <property type="term" value="F:oxidoreductase activity"/>
    <property type="evidence" value="ECO:0007669"/>
    <property type="project" value="UniProtKB-KW"/>
</dbReference>
<keyword evidence="1" id="KW-0560">Oxidoreductase</keyword>
<evidence type="ECO:0000313" key="4">
    <source>
        <dbReference type="EMBL" id="MBB4149953.1"/>
    </source>
</evidence>
<dbReference type="PANTHER" id="PTHR13847">
    <property type="entry name" value="SARCOSINE DEHYDROGENASE-RELATED"/>
    <property type="match status" value="1"/>
</dbReference>
<sequence length="420" mass="44489">MAQPTTGLSEGRNLRSGSVPWREADWTLPPAGGLSRDAVDIAIIGTGIMGAILAERLSAGGRRVALLDRRPPGCGSTAASTAQLMWTMDVPMLTLAGHIGETEAARRWTRVLGAVRDLSERIEAMGLSALKQDCPTLYLTGGLLDDEALAAEAAMHRRHGLPSQWLDGNQVRERFGIAPRAAILSDGGFTVDPVRLCHALIELAVSRGAALAWPVNVIGLHPDGDRVHIEMEGGDSLHAGEVILATGYERPSLFLPSAFSLLTSFAMATPPGMAPLWKGNAMIWEASDPYLYLRTDESGRIIAGGEDIEEADADTRDALISQKAGVIAAKLETLLGAPVTIDRQWAATFGASPDGLPAIGATSLMPHVWLAAGYGGNGIAFASLAAQMLERELAGEADPDRDAFDPYRFDSNAGQRAADR</sequence>
<evidence type="ECO:0000256" key="2">
    <source>
        <dbReference type="SAM" id="MobiDB-lite"/>
    </source>
</evidence>
<dbReference type="Pfam" id="PF01266">
    <property type="entry name" value="DAO"/>
    <property type="match status" value="1"/>
</dbReference>
<feature type="compositionally biased region" description="Basic and acidic residues" evidence="2">
    <location>
        <begin position="396"/>
        <end position="408"/>
    </location>
</feature>
<dbReference type="EMBL" id="JACIEU010000016">
    <property type="protein sequence ID" value="MBB4149953.1"/>
    <property type="molecule type" value="Genomic_DNA"/>
</dbReference>
<feature type="domain" description="FAD dependent oxidoreductase" evidence="3">
    <location>
        <begin position="40"/>
        <end position="389"/>
    </location>
</feature>
<keyword evidence="5" id="KW-1185">Reference proteome</keyword>
<dbReference type="GO" id="GO:0005737">
    <property type="term" value="C:cytoplasm"/>
    <property type="evidence" value="ECO:0007669"/>
    <property type="project" value="TreeGrafter"/>
</dbReference>
<dbReference type="RefSeq" id="WP_188083440.1">
    <property type="nucleotide sequence ID" value="NZ_JACIEU010000016.1"/>
</dbReference>
<dbReference type="PANTHER" id="PTHR13847:SF201">
    <property type="entry name" value="PUTATIBE OXIDOREDUCTASE"/>
    <property type="match status" value="1"/>
</dbReference>
<organism evidence="4 5">
    <name type="scientific">Sphingobium scionense</name>
    <dbReference type="NCBI Taxonomy" id="1404341"/>
    <lineage>
        <taxon>Bacteria</taxon>
        <taxon>Pseudomonadati</taxon>
        <taxon>Pseudomonadota</taxon>
        <taxon>Alphaproteobacteria</taxon>
        <taxon>Sphingomonadales</taxon>
        <taxon>Sphingomonadaceae</taxon>
        <taxon>Sphingobium</taxon>
    </lineage>
</organism>
<dbReference type="Proteomes" id="UP000590524">
    <property type="component" value="Unassembled WGS sequence"/>
</dbReference>
<proteinExistence type="predicted"/>
<dbReference type="InterPro" id="IPR036188">
    <property type="entry name" value="FAD/NAD-bd_sf"/>
</dbReference>
<accession>A0A7W6PWL5</accession>
<feature type="region of interest" description="Disordered" evidence="2">
    <location>
        <begin position="396"/>
        <end position="420"/>
    </location>
</feature>
<protein>
    <submittedName>
        <fullName evidence="4">Glycine/D-amino acid oxidase-like deaminating enzyme</fullName>
    </submittedName>
</protein>
<evidence type="ECO:0000313" key="5">
    <source>
        <dbReference type="Proteomes" id="UP000590524"/>
    </source>
</evidence>
<gene>
    <name evidence="4" type="ORF">GGQ90_003752</name>
</gene>
<name>A0A7W6PWL5_9SPHN</name>
<evidence type="ECO:0000256" key="1">
    <source>
        <dbReference type="ARBA" id="ARBA00023002"/>
    </source>
</evidence>
<dbReference type="Gene3D" id="3.50.50.60">
    <property type="entry name" value="FAD/NAD(P)-binding domain"/>
    <property type="match status" value="1"/>
</dbReference>
<dbReference type="InterPro" id="IPR006076">
    <property type="entry name" value="FAD-dep_OxRdtase"/>
</dbReference>
<dbReference type="AlphaFoldDB" id="A0A7W6PWL5"/>
<comment type="caution">
    <text evidence="4">The sequence shown here is derived from an EMBL/GenBank/DDBJ whole genome shotgun (WGS) entry which is preliminary data.</text>
</comment>
<dbReference type="SUPFAM" id="SSF51905">
    <property type="entry name" value="FAD/NAD(P)-binding domain"/>
    <property type="match status" value="1"/>
</dbReference>
<dbReference type="Gene3D" id="3.30.9.10">
    <property type="entry name" value="D-Amino Acid Oxidase, subunit A, domain 2"/>
    <property type="match status" value="1"/>
</dbReference>
<evidence type="ECO:0000259" key="3">
    <source>
        <dbReference type="Pfam" id="PF01266"/>
    </source>
</evidence>